<dbReference type="GO" id="GO:0009234">
    <property type="term" value="P:menaquinone biosynthetic process"/>
    <property type="evidence" value="ECO:0007669"/>
    <property type="project" value="UniProtKB-UniRule"/>
</dbReference>
<keyword evidence="2 4" id="KW-0474">Menaquinone biosynthesis</keyword>
<organism evidence="5 6">
    <name type="scientific">Niabella ginsenosidivorans</name>
    <dbReference type="NCBI Taxonomy" id="1176587"/>
    <lineage>
        <taxon>Bacteria</taxon>
        <taxon>Pseudomonadati</taxon>
        <taxon>Bacteroidota</taxon>
        <taxon>Chitinophagia</taxon>
        <taxon>Chitinophagales</taxon>
        <taxon>Chitinophagaceae</taxon>
        <taxon>Niabella</taxon>
    </lineage>
</organism>
<evidence type="ECO:0000256" key="4">
    <source>
        <dbReference type="HAMAP-Rule" id="MF_00996"/>
    </source>
</evidence>
<sequence length="269" mass="30132">MMLRIGFSPCPNDTFIFDALVNGKIDTEDLEFEPVLEDVETLNRWALKGELDITKLSFPAYFKTTGQYELLNAGSALGKGVGPLLVSNSNKKFTEEEVNNARILLPGINTTAHLLFSFAYPNAKNKFFGVFHEIEDAVASGKADLGVIIHENRFTYQDKGLFKVRDLGEYWEQEMKVPIPLGGIVIKKELGRGLYNEVNAYIVESLQYSFKNYPAISDYVKTNAQAMSEEVMRKHIDLYVNNYSLDLGEDGHKAVATLAEIHKKIAPAP</sequence>
<protein>
    <recommendedName>
        <fullName evidence="4">1,4-dihydroxy-6-naphtoate synthase</fullName>
        <ecNumber evidence="4">4.1.99.29</ecNumber>
    </recommendedName>
    <alternativeName>
        <fullName evidence="4">Menaquinone biosynthetic enzyme MqnD</fullName>
    </alternativeName>
</protein>
<evidence type="ECO:0000256" key="3">
    <source>
        <dbReference type="ARBA" id="ARBA00023239"/>
    </source>
</evidence>
<dbReference type="GO" id="GO:0016830">
    <property type="term" value="F:carbon-carbon lyase activity"/>
    <property type="evidence" value="ECO:0007669"/>
    <property type="project" value="UniProtKB-UniRule"/>
</dbReference>
<comment type="catalytic activity">
    <reaction evidence="4">
        <text>cyclic dehypoxanthinylfutalosinate = 1,4-dihydroxy-6-naphthoate + dihydroxyacetone</text>
        <dbReference type="Rhea" id="RHEA:33087"/>
        <dbReference type="ChEBI" id="CHEBI:16016"/>
        <dbReference type="ChEBI" id="CHEBI:64254"/>
        <dbReference type="ChEBI" id="CHEBI:64270"/>
        <dbReference type="EC" id="4.1.99.29"/>
    </reaction>
</comment>
<dbReference type="InterPro" id="IPR030869">
    <property type="entry name" value="MqnD"/>
</dbReference>
<dbReference type="SUPFAM" id="SSF53850">
    <property type="entry name" value="Periplasmic binding protein-like II"/>
    <property type="match status" value="1"/>
</dbReference>
<dbReference type="UniPathway" id="UPA00079"/>
<gene>
    <name evidence="4" type="primary">mqnD</name>
    <name evidence="5" type="ORF">A8C56_01810</name>
</gene>
<dbReference type="EC" id="4.1.99.29" evidence="4"/>
<dbReference type="InterPro" id="IPR003773">
    <property type="entry name" value="Menaquinone_biosynth"/>
</dbReference>
<evidence type="ECO:0000313" key="5">
    <source>
        <dbReference type="EMBL" id="ANH79879.1"/>
    </source>
</evidence>
<name>A0A1A9HYI2_9BACT</name>
<dbReference type="STRING" id="1176587.A8C56_01810"/>
<evidence type="ECO:0000313" key="6">
    <source>
        <dbReference type="Proteomes" id="UP000077667"/>
    </source>
</evidence>
<comment type="function">
    <text evidence="4">Catalyzes the conversion of cyclic dehypoxanthine futalosine (cyclic DHFL) into 1,4-dihydroxy-6-naphthoate, a step in the biosynthesis of menaquinone (MK, vitamin K2).</text>
</comment>
<feature type="binding site" evidence="4">
    <location>
        <begin position="111"/>
        <end position="112"/>
    </location>
    <ligand>
        <name>substrate</name>
    </ligand>
</feature>
<dbReference type="Pfam" id="PF02621">
    <property type="entry name" value="VitK2_biosynth"/>
    <property type="match status" value="1"/>
</dbReference>
<dbReference type="KEGG" id="nia:A8C56_01810"/>
<reference evidence="5 6" key="1">
    <citation type="submission" date="2016-05" db="EMBL/GenBank/DDBJ databases">
        <title>Niabella ginsenosidivorans BS26 whole genome sequencing.</title>
        <authorList>
            <person name="Im W.T."/>
            <person name="Siddiqi M.Z."/>
        </authorList>
    </citation>
    <scope>NUCLEOTIDE SEQUENCE [LARGE SCALE GENOMIC DNA]</scope>
    <source>
        <strain evidence="5 6">BS26</strain>
    </source>
</reference>
<dbReference type="HAMAP" id="MF_00996">
    <property type="entry name" value="MqnD"/>
    <property type="match status" value="1"/>
</dbReference>
<keyword evidence="3 4" id="KW-0456">Lyase</keyword>
<feature type="active site" description="Proton acceptor" evidence="4">
    <location>
        <position position="150"/>
    </location>
</feature>
<evidence type="ECO:0000256" key="2">
    <source>
        <dbReference type="ARBA" id="ARBA00022428"/>
    </source>
</evidence>
<dbReference type="AlphaFoldDB" id="A0A1A9HYI2"/>
<dbReference type="EMBL" id="CP015772">
    <property type="protein sequence ID" value="ANH79879.1"/>
    <property type="molecule type" value="Genomic_DNA"/>
</dbReference>
<evidence type="ECO:0000256" key="1">
    <source>
        <dbReference type="ARBA" id="ARBA00004863"/>
    </source>
</evidence>
<comment type="similarity">
    <text evidence="4">Belongs to the MqnA/MqnD family. MqnD subfamily.</text>
</comment>
<dbReference type="CDD" id="cd13635">
    <property type="entry name" value="PBP2_Ttha1568_Mqnd"/>
    <property type="match status" value="1"/>
</dbReference>
<proteinExistence type="inferred from homology"/>
<dbReference type="PANTHER" id="PTHR37167:SF1">
    <property type="entry name" value="1,4-DIHYDROXY-6-NAPHTOATE SYNTHASE"/>
    <property type="match status" value="1"/>
</dbReference>
<dbReference type="RefSeq" id="WP_067751257.1">
    <property type="nucleotide sequence ID" value="NZ_CP015772.1"/>
</dbReference>
<feature type="binding site" evidence="4">
    <location>
        <begin position="55"/>
        <end position="57"/>
    </location>
    <ligand>
        <name>substrate</name>
    </ligand>
</feature>
<dbReference type="Proteomes" id="UP000077667">
    <property type="component" value="Chromosome"/>
</dbReference>
<accession>A0A1A9HYI2</accession>
<dbReference type="PANTHER" id="PTHR37167">
    <property type="entry name" value="1,4-DIHYDROXY-6-NAPHTOATE SYNTHASE"/>
    <property type="match status" value="1"/>
</dbReference>
<dbReference type="Gene3D" id="3.40.190.10">
    <property type="entry name" value="Periplasmic binding protein-like II"/>
    <property type="match status" value="2"/>
</dbReference>
<dbReference type="OrthoDB" id="9809439at2"/>
<comment type="pathway">
    <text evidence="1 4">Quinol/quinone metabolism; menaquinone biosynthesis.</text>
</comment>
<keyword evidence="6" id="KW-1185">Reference proteome</keyword>